<proteinExistence type="predicted"/>
<keyword evidence="1" id="KW-0812">Transmembrane</keyword>
<evidence type="ECO:0000256" key="1">
    <source>
        <dbReference type="SAM" id="Phobius"/>
    </source>
</evidence>
<keyword evidence="1" id="KW-1133">Transmembrane helix</keyword>
<gene>
    <name evidence="2" type="ORF">UFOVP112_416</name>
</gene>
<keyword evidence="1" id="KW-0472">Membrane</keyword>
<protein>
    <submittedName>
        <fullName evidence="2">Uncharacterized protein</fullName>
    </submittedName>
</protein>
<name>A0A6J5L3P2_9CAUD</name>
<reference evidence="2" key="1">
    <citation type="submission" date="2020-04" db="EMBL/GenBank/DDBJ databases">
        <authorList>
            <person name="Chiriac C."/>
            <person name="Salcher M."/>
            <person name="Ghai R."/>
            <person name="Kavagutti S V."/>
        </authorList>
    </citation>
    <scope>NUCLEOTIDE SEQUENCE</scope>
</reference>
<sequence>MNHPDPRLHRNISFAKSALRILAGALLCVGQLFAAGAFLILAEVLGIAEELV</sequence>
<dbReference type="EMBL" id="LR796233">
    <property type="protein sequence ID" value="CAB4129318.1"/>
    <property type="molecule type" value="Genomic_DNA"/>
</dbReference>
<organism evidence="2">
    <name type="scientific">uncultured Caudovirales phage</name>
    <dbReference type="NCBI Taxonomy" id="2100421"/>
    <lineage>
        <taxon>Viruses</taxon>
        <taxon>Duplodnaviria</taxon>
        <taxon>Heunggongvirae</taxon>
        <taxon>Uroviricota</taxon>
        <taxon>Caudoviricetes</taxon>
        <taxon>Peduoviridae</taxon>
        <taxon>Maltschvirus</taxon>
        <taxon>Maltschvirus maltsch</taxon>
    </lineage>
</organism>
<feature type="transmembrane region" description="Helical" evidence="1">
    <location>
        <begin position="21"/>
        <end position="42"/>
    </location>
</feature>
<evidence type="ECO:0000313" key="2">
    <source>
        <dbReference type="EMBL" id="CAB4129318.1"/>
    </source>
</evidence>
<accession>A0A6J5L3P2</accession>